<dbReference type="EMBL" id="FNRF01000002">
    <property type="protein sequence ID" value="SEA34904.1"/>
    <property type="molecule type" value="Genomic_DNA"/>
</dbReference>
<accession>A0A1H4AH29</accession>
<protein>
    <submittedName>
        <fullName evidence="1">Uncharacterized protein</fullName>
    </submittedName>
</protein>
<gene>
    <name evidence="1" type="ORF">SAMN05216462_1204</name>
</gene>
<reference evidence="1 2" key="1">
    <citation type="submission" date="2016-10" db="EMBL/GenBank/DDBJ databases">
        <authorList>
            <person name="de Groot N.N."/>
        </authorList>
    </citation>
    <scope>NUCLEOTIDE SEQUENCE [LARGE SCALE GENOMIC DNA]</scope>
    <source>
        <strain evidence="1 2">D31d</strain>
    </source>
</reference>
<evidence type="ECO:0000313" key="2">
    <source>
        <dbReference type="Proteomes" id="UP000182257"/>
    </source>
</evidence>
<organism evidence="1 2">
    <name type="scientific">Xylanibacter ruminicola</name>
    <name type="common">Prevotella ruminicola</name>
    <dbReference type="NCBI Taxonomy" id="839"/>
    <lineage>
        <taxon>Bacteria</taxon>
        <taxon>Pseudomonadati</taxon>
        <taxon>Bacteroidota</taxon>
        <taxon>Bacteroidia</taxon>
        <taxon>Bacteroidales</taxon>
        <taxon>Prevotellaceae</taxon>
        <taxon>Xylanibacter</taxon>
    </lineage>
</organism>
<name>A0A1H4AH29_XYLRU</name>
<dbReference type="Proteomes" id="UP000182257">
    <property type="component" value="Unassembled WGS sequence"/>
</dbReference>
<proteinExistence type="predicted"/>
<dbReference type="AlphaFoldDB" id="A0A1H4AH29"/>
<sequence>MKIVYLLLQLQYLQHPIKKPAPNGAGLKQKSTKTVPLEYDDLLFGLGSSLRSLG</sequence>
<evidence type="ECO:0000313" key="1">
    <source>
        <dbReference type="EMBL" id="SEA34904.1"/>
    </source>
</evidence>